<reference evidence="1 2" key="1">
    <citation type="journal article" date="2016" name="Nat. Commun.">
        <title>Thousands of microbial genomes shed light on interconnected biogeochemical processes in an aquifer system.</title>
        <authorList>
            <person name="Anantharaman K."/>
            <person name="Brown C.T."/>
            <person name="Hug L.A."/>
            <person name="Sharon I."/>
            <person name="Castelle C.J."/>
            <person name="Probst A.J."/>
            <person name="Thomas B.C."/>
            <person name="Singh A."/>
            <person name="Wilkins M.J."/>
            <person name="Karaoz U."/>
            <person name="Brodie E.L."/>
            <person name="Williams K.H."/>
            <person name="Hubbard S.S."/>
            <person name="Banfield J.F."/>
        </authorList>
    </citation>
    <scope>NUCLEOTIDE SEQUENCE [LARGE SCALE GENOMIC DNA]</scope>
</reference>
<dbReference type="EMBL" id="MFGC01000005">
    <property type="protein sequence ID" value="OGF28873.1"/>
    <property type="molecule type" value="Genomic_DNA"/>
</dbReference>
<evidence type="ECO:0000313" key="1">
    <source>
        <dbReference type="EMBL" id="OGF28873.1"/>
    </source>
</evidence>
<comment type="caution">
    <text evidence="1">The sequence shown here is derived from an EMBL/GenBank/DDBJ whole genome shotgun (WGS) entry which is preliminary data.</text>
</comment>
<proteinExistence type="predicted"/>
<dbReference type="AlphaFoldDB" id="A0A1F5SR00"/>
<organism evidence="1 2">
    <name type="scientific">Candidatus Falkowbacteria bacterium RIFOXYA2_FULL_47_9</name>
    <dbReference type="NCBI Taxonomy" id="1797995"/>
    <lineage>
        <taxon>Bacteria</taxon>
        <taxon>Candidatus Falkowiibacteriota</taxon>
    </lineage>
</organism>
<evidence type="ECO:0008006" key="3">
    <source>
        <dbReference type="Google" id="ProtNLM"/>
    </source>
</evidence>
<name>A0A1F5SR00_9BACT</name>
<accession>A0A1F5SR00</accession>
<dbReference type="Proteomes" id="UP000178925">
    <property type="component" value="Unassembled WGS sequence"/>
</dbReference>
<sequence>MQTSLSATLRDISFDFDADELPRAVFQTVAYFSMFDFPLTAWEVYRYLWREHLKKEAGFLDVQRVLDSGRYGIAAHEGFYVLPGRGEIVALRKQRAAIAEKKYRRARRITSFLSFCPFVRLIAVSNSLAYSNVREDSDIDLFIITAKDKIWTARFFTAGFLKLFGLRPTPARKRDMICLNFFVSEDALNLKNLRKSGHAPDVYFTYWVRQLVPLYDEGDVFSRFAQSNGWVENYIGAVSGCWPNVRRRIHLRGASQLLKQGIELLAGARAVERLCKKFQLRKLPHAIAEKANRSTDVVISDSVLKFHERDRRNEYREKWEARSRNI</sequence>
<dbReference type="STRING" id="1797995.A2242_03675"/>
<gene>
    <name evidence="1" type="ORF">A2242_03675</name>
</gene>
<evidence type="ECO:0000313" key="2">
    <source>
        <dbReference type="Proteomes" id="UP000178925"/>
    </source>
</evidence>
<protein>
    <recommendedName>
        <fullName evidence="3">Polymerase nucleotidyl transferase domain-containing protein</fullName>
    </recommendedName>
</protein>